<proteinExistence type="predicted"/>
<keyword evidence="1" id="KW-0812">Transmembrane</keyword>
<gene>
    <name evidence="2" type="ORF">EG028_12250</name>
</gene>
<dbReference type="OrthoDB" id="1426471at2"/>
<keyword evidence="3" id="KW-1185">Reference proteome</keyword>
<keyword evidence="1" id="KW-0472">Membrane</keyword>
<dbReference type="RefSeq" id="WP_120516899.1">
    <property type="nucleotide sequence ID" value="NZ_QXZY01000007.1"/>
</dbReference>
<protein>
    <submittedName>
        <fullName evidence="2">Uncharacterized protein</fullName>
    </submittedName>
</protein>
<dbReference type="Proteomes" id="UP000279089">
    <property type="component" value="Unassembled WGS sequence"/>
</dbReference>
<dbReference type="EMBL" id="RMBX01000006">
    <property type="protein sequence ID" value="RPD40795.1"/>
    <property type="molecule type" value="Genomic_DNA"/>
</dbReference>
<feature type="transmembrane region" description="Helical" evidence="1">
    <location>
        <begin position="74"/>
        <end position="97"/>
    </location>
</feature>
<keyword evidence="1" id="KW-1133">Transmembrane helix</keyword>
<name>A0A3N4MBL3_9BACT</name>
<sequence>MYYLKCGHCAEMSAMKSEYITFCDHCGKKFPLTYADWKAQHPDGTVELYGREQGIPEEKYQAIMKKRYRNRFDLRGKAALITGIVVLIACGTLSAFYGPVLVKMFREPKVSQTMLEMDNWRTFRGNILRIQSPMSLSPVTVNDAPNMRRKAFKGGSYADGLVIRMDEAVYLSDSHIDLVETANELTRGMEKTVGISKFSYKTRELHLNGQQAVLQQGSYILQENSAMEFNSLVVVKGGSRVQLLVTHPANDETGRKVAEKIMTSALMN</sequence>
<dbReference type="AlphaFoldDB" id="A0A3N4MBL3"/>
<evidence type="ECO:0000313" key="2">
    <source>
        <dbReference type="EMBL" id="RPD40795.1"/>
    </source>
</evidence>
<reference evidence="3" key="1">
    <citation type="submission" date="2018-11" db="EMBL/GenBank/DDBJ databases">
        <title>Chitinophaga lutea sp.nov., isolate from arsenic contaminated soil.</title>
        <authorList>
            <person name="Zong Y."/>
        </authorList>
    </citation>
    <scope>NUCLEOTIDE SEQUENCE [LARGE SCALE GENOMIC DNA]</scope>
    <source>
        <strain evidence="3">YLT18</strain>
    </source>
</reference>
<evidence type="ECO:0000256" key="1">
    <source>
        <dbReference type="SAM" id="Phobius"/>
    </source>
</evidence>
<accession>A0A3N4MBL3</accession>
<comment type="caution">
    <text evidence="2">The sequence shown here is derived from an EMBL/GenBank/DDBJ whole genome shotgun (WGS) entry which is preliminary data.</text>
</comment>
<organism evidence="2 3">
    <name type="scientific">Chitinophaga barathri</name>
    <dbReference type="NCBI Taxonomy" id="1647451"/>
    <lineage>
        <taxon>Bacteria</taxon>
        <taxon>Pseudomonadati</taxon>
        <taxon>Bacteroidota</taxon>
        <taxon>Chitinophagia</taxon>
        <taxon>Chitinophagales</taxon>
        <taxon>Chitinophagaceae</taxon>
        <taxon>Chitinophaga</taxon>
    </lineage>
</organism>
<evidence type="ECO:0000313" key="3">
    <source>
        <dbReference type="Proteomes" id="UP000279089"/>
    </source>
</evidence>